<reference evidence="1" key="1">
    <citation type="submission" date="2007-07" db="EMBL/GenBank/DDBJ databases">
        <title>PCAP assembly of the Caenorhabditis remanei genome.</title>
        <authorList>
            <consortium name="The Caenorhabditis remanei Sequencing Consortium"/>
            <person name="Wilson R.K."/>
        </authorList>
    </citation>
    <scope>NUCLEOTIDE SEQUENCE [LARGE SCALE GENOMIC DNA]</scope>
    <source>
        <strain evidence="1">PB4641</strain>
    </source>
</reference>
<evidence type="ECO:0000313" key="2">
    <source>
        <dbReference type="Proteomes" id="UP000008281"/>
    </source>
</evidence>
<dbReference type="HOGENOM" id="CLU_1534003_0_0_1"/>
<dbReference type="InterPro" id="IPR017907">
    <property type="entry name" value="Znf_RING_CS"/>
</dbReference>
<keyword evidence="2" id="KW-1185">Reference proteome</keyword>
<dbReference type="SUPFAM" id="SSF57850">
    <property type="entry name" value="RING/U-box"/>
    <property type="match status" value="1"/>
</dbReference>
<accession>E3MLG4</accession>
<dbReference type="OrthoDB" id="252722at2759"/>
<evidence type="ECO:0000313" key="1">
    <source>
        <dbReference type="EMBL" id="EFP04542.1"/>
    </source>
</evidence>
<dbReference type="PANTHER" id="PTHR22791:SF34">
    <property type="entry name" value="RING-TYPE DOMAIN-CONTAINING PROTEIN"/>
    <property type="match status" value="1"/>
</dbReference>
<dbReference type="FunCoup" id="E3MLG4">
    <property type="interactions" value="425"/>
</dbReference>
<dbReference type="GO" id="GO:0016567">
    <property type="term" value="P:protein ubiquitination"/>
    <property type="evidence" value="ECO:0007669"/>
    <property type="project" value="TreeGrafter"/>
</dbReference>
<sequence>MSGQQPKKAPSTCGQHPKKAEPAKVEVVHVLCDCVTSNKTQVEHNRMKALERRIEFLLQENNDVEIERDRFQEEIRRRNSEIAWFRNDRDAREDTHCCALCIRMYDGQAVLPKTLSCGHTFCQECIDRITVRLQWGSWLRCSTCRRRINMPAGGFQTTYAMVPAYIPAPPGHLQL</sequence>
<dbReference type="PROSITE" id="PS00518">
    <property type="entry name" value="ZF_RING_1"/>
    <property type="match status" value="1"/>
</dbReference>
<gene>
    <name evidence="1" type="ORF">CRE_31256</name>
</gene>
<dbReference type="PANTHER" id="PTHR22791">
    <property type="entry name" value="RING-TYPE DOMAIN-CONTAINING PROTEIN"/>
    <property type="match status" value="1"/>
</dbReference>
<organism evidence="2">
    <name type="scientific">Caenorhabditis remanei</name>
    <name type="common">Caenorhabditis vulgaris</name>
    <dbReference type="NCBI Taxonomy" id="31234"/>
    <lineage>
        <taxon>Eukaryota</taxon>
        <taxon>Metazoa</taxon>
        <taxon>Ecdysozoa</taxon>
        <taxon>Nematoda</taxon>
        <taxon>Chromadorea</taxon>
        <taxon>Rhabditida</taxon>
        <taxon>Rhabditina</taxon>
        <taxon>Rhabditomorpha</taxon>
        <taxon>Rhabditoidea</taxon>
        <taxon>Rhabditidae</taxon>
        <taxon>Peloderinae</taxon>
        <taxon>Caenorhabditis</taxon>
    </lineage>
</organism>
<dbReference type="Pfam" id="PF13445">
    <property type="entry name" value="zf-RING_UBOX"/>
    <property type="match status" value="1"/>
</dbReference>
<dbReference type="InterPro" id="IPR027370">
    <property type="entry name" value="Znf-RING_euk"/>
</dbReference>
<dbReference type="InterPro" id="IPR051435">
    <property type="entry name" value="RING_finger_E3_ubiq-ligases"/>
</dbReference>
<protein>
    <submittedName>
        <fullName evidence="1">Uncharacterized protein</fullName>
    </submittedName>
</protein>
<dbReference type="eggNOG" id="ENOG502S2Y1">
    <property type="taxonomic scope" value="Eukaryota"/>
</dbReference>
<dbReference type="PROSITE" id="PS50089">
    <property type="entry name" value="ZF_RING_2"/>
    <property type="match status" value="1"/>
</dbReference>
<dbReference type="AlphaFoldDB" id="E3MLG4"/>
<dbReference type="InterPro" id="IPR001841">
    <property type="entry name" value="Znf_RING"/>
</dbReference>
<name>E3MLG4_CAERE</name>
<dbReference type="SMART" id="SM00184">
    <property type="entry name" value="RING"/>
    <property type="match status" value="1"/>
</dbReference>
<dbReference type="InterPro" id="IPR013083">
    <property type="entry name" value="Znf_RING/FYVE/PHD"/>
</dbReference>
<dbReference type="GO" id="GO:0061630">
    <property type="term" value="F:ubiquitin protein ligase activity"/>
    <property type="evidence" value="ECO:0007669"/>
    <property type="project" value="TreeGrafter"/>
</dbReference>
<dbReference type="Proteomes" id="UP000008281">
    <property type="component" value="Unassembled WGS sequence"/>
</dbReference>
<proteinExistence type="predicted"/>
<dbReference type="EMBL" id="DS268455">
    <property type="protein sequence ID" value="EFP04542.1"/>
    <property type="molecule type" value="Genomic_DNA"/>
</dbReference>
<dbReference type="Gene3D" id="3.30.40.10">
    <property type="entry name" value="Zinc/RING finger domain, C3HC4 (zinc finger)"/>
    <property type="match status" value="1"/>
</dbReference>